<proteinExistence type="inferred from homology"/>
<dbReference type="PANTHER" id="PTHR43741">
    <property type="entry name" value="FMN-DEPENDENT NADH-AZOREDUCTASE 1"/>
    <property type="match status" value="1"/>
</dbReference>
<reference evidence="8 9" key="1">
    <citation type="journal article" date="2013" name="Int. J. Syst. Evol. Microbiol.">
        <title>Hoeflea suaedae sp. nov., an endophytic bacterium isolated from the root of the halophyte Suaeda maritima.</title>
        <authorList>
            <person name="Chung E.J."/>
            <person name="Park J.A."/>
            <person name="Pramanik P."/>
            <person name="Bibi F."/>
            <person name="Jeon C.O."/>
            <person name="Chung Y.R."/>
        </authorList>
    </citation>
    <scope>NUCLEOTIDE SEQUENCE [LARGE SCALE GENOMIC DNA]</scope>
    <source>
        <strain evidence="8 9">YC6898</strain>
    </source>
</reference>
<evidence type="ECO:0000256" key="6">
    <source>
        <dbReference type="HAMAP-Rule" id="MF_01216"/>
    </source>
</evidence>
<keyword evidence="2 6" id="KW-0288">FMN</keyword>
<dbReference type="EC" id="1.7.1.17" evidence="6"/>
<comment type="function">
    <text evidence="6">Quinone reductase that provides resistance to thiol-specific stress caused by electrophilic quinones.</text>
</comment>
<keyword evidence="9" id="KW-1185">Reference proteome</keyword>
<evidence type="ECO:0000256" key="4">
    <source>
        <dbReference type="ARBA" id="ARBA00023027"/>
    </source>
</evidence>
<keyword evidence="4 6" id="KW-0520">NAD</keyword>
<comment type="catalytic activity">
    <reaction evidence="5">
        <text>N,N-dimethyl-1,4-phenylenediamine + anthranilate + 2 NAD(+) = 2-(4-dimethylaminophenyl)diazenylbenzoate + 2 NADH + 2 H(+)</text>
        <dbReference type="Rhea" id="RHEA:55872"/>
        <dbReference type="ChEBI" id="CHEBI:15378"/>
        <dbReference type="ChEBI" id="CHEBI:15783"/>
        <dbReference type="ChEBI" id="CHEBI:16567"/>
        <dbReference type="ChEBI" id="CHEBI:57540"/>
        <dbReference type="ChEBI" id="CHEBI:57945"/>
        <dbReference type="ChEBI" id="CHEBI:71579"/>
        <dbReference type="EC" id="1.7.1.17"/>
    </reaction>
    <physiologicalReaction direction="right-to-left" evidence="5">
        <dbReference type="Rhea" id="RHEA:55874"/>
    </physiologicalReaction>
</comment>
<feature type="binding site" evidence="6">
    <location>
        <position position="10"/>
    </location>
    <ligand>
        <name>FMN</name>
        <dbReference type="ChEBI" id="CHEBI:58210"/>
    </ligand>
</feature>
<comment type="subunit">
    <text evidence="6">Homodimer.</text>
</comment>
<feature type="binding site" evidence="6">
    <location>
        <begin position="91"/>
        <end position="94"/>
    </location>
    <ligand>
        <name>FMN</name>
        <dbReference type="ChEBI" id="CHEBI:58210"/>
    </ligand>
</feature>
<dbReference type="GO" id="GO:0010181">
    <property type="term" value="F:FMN binding"/>
    <property type="evidence" value="ECO:0007669"/>
    <property type="project" value="UniProtKB-UniRule"/>
</dbReference>
<dbReference type="EC" id="1.6.5.-" evidence="6"/>
<dbReference type="Pfam" id="PF02525">
    <property type="entry name" value="Flavodoxin_2"/>
    <property type="match status" value="1"/>
</dbReference>
<keyword evidence="3 6" id="KW-0560">Oxidoreductase</keyword>
<organism evidence="8 9">
    <name type="scientific">Pseudohoeflea suaedae</name>
    <dbReference type="NCBI Taxonomy" id="877384"/>
    <lineage>
        <taxon>Bacteria</taxon>
        <taxon>Pseudomonadati</taxon>
        <taxon>Pseudomonadota</taxon>
        <taxon>Alphaproteobacteria</taxon>
        <taxon>Hyphomicrobiales</taxon>
        <taxon>Rhizobiaceae</taxon>
        <taxon>Pseudohoeflea</taxon>
    </lineage>
</organism>
<dbReference type="Gene3D" id="3.40.50.360">
    <property type="match status" value="1"/>
</dbReference>
<evidence type="ECO:0000259" key="7">
    <source>
        <dbReference type="Pfam" id="PF02525"/>
    </source>
</evidence>
<evidence type="ECO:0000256" key="5">
    <source>
        <dbReference type="ARBA" id="ARBA00048542"/>
    </source>
</evidence>
<comment type="function">
    <text evidence="6">Also exhibits azoreductase activity. Catalyzes the reductive cleavage of the azo bond in aromatic azo compounds to the corresponding amines.</text>
</comment>
<dbReference type="InterPro" id="IPR029039">
    <property type="entry name" value="Flavoprotein-like_sf"/>
</dbReference>
<dbReference type="GO" id="GO:0016655">
    <property type="term" value="F:oxidoreductase activity, acting on NAD(P)H, quinone or similar compound as acceptor"/>
    <property type="evidence" value="ECO:0007669"/>
    <property type="project" value="InterPro"/>
</dbReference>
<dbReference type="GO" id="GO:0009055">
    <property type="term" value="F:electron transfer activity"/>
    <property type="evidence" value="ECO:0007669"/>
    <property type="project" value="UniProtKB-UniRule"/>
</dbReference>
<evidence type="ECO:0000256" key="1">
    <source>
        <dbReference type="ARBA" id="ARBA00022630"/>
    </source>
</evidence>
<comment type="catalytic activity">
    <reaction evidence="6">
        <text>2 a quinone + NADH + H(+) = 2 a 1,4-benzosemiquinone + NAD(+)</text>
        <dbReference type="Rhea" id="RHEA:65952"/>
        <dbReference type="ChEBI" id="CHEBI:15378"/>
        <dbReference type="ChEBI" id="CHEBI:57540"/>
        <dbReference type="ChEBI" id="CHEBI:57945"/>
        <dbReference type="ChEBI" id="CHEBI:132124"/>
        <dbReference type="ChEBI" id="CHEBI:134225"/>
    </reaction>
</comment>
<evidence type="ECO:0000313" key="9">
    <source>
        <dbReference type="Proteomes" id="UP000295131"/>
    </source>
</evidence>
<evidence type="ECO:0000256" key="3">
    <source>
        <dbReference type="ARBA" id="ARBA00023002"/>
    </source>
</evidence>
<dbReference type="RefSeq" id="WP_133285588.1">
    <property type="nucleotide sequence ID" value="NZ_SMSI01000004.1"/>
</dbReference>
<protein>
    <recommendedName>
        <fullName evidence="6">FMN dependent NADH:quinone oxidoreductase</fullName>
        <ecNumber evidence="6">1.6.5.-</ecNumber>
    </recommendedName>
    <alternativeName>
        <fullName evidence="6">Azo-dye reductase</fullName>
    </alternativeName>
    <alternativeName>
        <fullName evidence="6">FMN-dependent NADH-azo compound oxidoreductase</fullName>
    </alternativeName>
    <alternativeName>
        <fullName evidence="6">FMN-dependent NADH-azoreductase</fullName>
        <ecNumber evidence="6">1.7.1.17</ecNumber>
    </alternativeName>
</protein>
<dbReference type="PANTHER" id="PTHR43741:SF2">
    <property type="entry name" value="FMN-DEPENDENT NADH:QUINONE OXIDOREDUCTASE"/>
    <property type="match status" value="1"/>
</dbReference>
<gene>
    <name evidence="6" type="primary">azoR</name>
    <name evidence="8" type="ORF">E2A64_16335</name>
</gene>
<dbReference type="SUPFAM" id="SSF52218">
    <property type="entry name" value="Flavoproteins"/>
    <property type="match status" value="1"/>
</dbReference>
<evidence type="ECO:0000313" key="8">
    <source>
        <dbReference type="EMBL" id="TDH34242.1"/>
    </source>
</evidence>
<dbReference type="GO" id="GO:0016652">
    <property type="term" value="F:oxidoreductase activity, acting on NAD(P)H as acceptor"/>
    <property type="evidence" value="ECO:0007669"/>
    <property type="project" value="UniProtKB-UniRule"/>
</dbReference>
<name>A0A4R5PHE9_9HYPH</name>
<dbReference type="OrthoDB" id="9787136at2"/>
<dbReference type="InterPro" id="IPR003680">
    <property type="entry name" value="Flavodoxin_fold"/>
</dbReference>
<dbReference type="Proteomes" id="UP000295131">
    <property type="component" value="Unassembled WGS sequence"/>
</dbReference>
<dbReference type="EMBL" id="SMSI01000004">
    <property type="protein sequence ID" value="TDH34242.1"/>
    <property type="molecule type" value="Genomic_DNA"/>
</dbReference>
<keyword evidence="1 6" id="KW-0285">Flavoprotein</keyword>
<dbReference type="AlphaFoldDB" id="A0A4R5PHE9"/>
<feature type="domain" description="Flavodoxin-like fold" evidence="7">
    <location>
        <begin position="3"/>
        <end position="195"/>
    </location>
</feature>
<dbReference type="HAMAP" id="MF_01216">
    <property type="entry name" value="Azoreductase_type1"/>
    <property type="match status" value="1"/>
</dbReference>
<dbReference type="InterPro" id="IPR050104">
    <property type="entry name" value="FMN-dep_NADH:Q_OxRdtase_AzoR1"/>
</dbReference>
<accession>A0A4R5PHE9</accession>
<feature type="binding site" evidence="6">
    <location>
        <begin position="16"/>
        <end position="18"/>
    </location>
    <ligand>
        <name>FMN</name>
        <dbReference type="ChEBI" id="CHEBI:58210"/>
    </ligand>
</feature>
<comment type="caution">
    <text evidence="8">The sequence shown here is derived from an EMBL/GenBank/DDBJ whole genome shotgun (WGS) entry which is preliminary data.</text>
</comment>
<comment type="cofactor">
    <cofactor evidence="6">
        <name>FMN</name>
        <dbReference type="ChEBI" id="CHEBI:58210"/>
    </cofactor>
    <text evidence="6">Binds 1 FMN per subunit.</text>
</comment>
<feature type="binding site" evidence="6">
    <location>
        <begin position="135"/>
        <end position="138"/>
    </location>
    <ligand>
        <name>FMN</name>
        <dbReference type="ChEBI" id="CHEBI:58210"/>
    </ligand>
</feature>
<sequence length="203" mass="21493">MTNILVVNSSALGPHSVSKALVDSTVEKLKVSSPDAKIVVRDVGASPIPHMTADNVVPEPETEGQKAARKLSDDVIGEVQDADIIVIGAPMYNFGIPSTLKAWFDHLLRAGVTFRYTEAGPEGLLKGKRAIVVLSRGGLYSEGPLQVLDAQEPHLNALLGFVGITDVTYVRAEKLAFSPEDREASIANAQTEVHAVASKVAAA</sequence>
<evidence type="ECO:0000256" key="2">
    <source>
        <dbReference type="ARBA" id="ARBA00022643"/>
    </source>
</evidence>
<comment type="similarity">
    <text evidence="6">Belongs to the azoreductase type 1 family.</text>
</comment>
<dbReference type="InterPro" id="IPR023048">
    <property type="entry name" value="NADH:quinone_OxRdtase_FMN_depd"/>
</dbReference>